<comment type="caution">
    <text evidence="1">The sequence shown here is derived from an EMBL/GenBank/DDBJ whole genome shotgun (WGS) entry which is preliminary data.</text>
</comment>
<evidence type="ECO:0000313" key="1">
    <source>
        <dbReference type="EMBL" id="KAI9460445.1"/>
    </source>
</evidence>
<organism evidence="1 2">
    <name type="scientific">Russula earlei</name>
    <dbReference type="NCBI Taxonomy" id="71964"/>
    <lineage>
        <taxon>Eukaryota</taxon>
        <taxon>Fungi</taxon>
        <taxon>Dikarya</taxon>
        <taxon>Basidiomycota</taxon>
        <taxon>Agaricomycotina</taxon>
        <taxon>Agaricomycetes</taxon>
        <taxon>Russulales</taxon>
        <taxon>Russulaceae</taxon>
        <taxon>Russula</taxon>
    </lineage>
</organism>
<name>A0ACC0U360_9AGAM</name>
<evidence type="ECO:0000313" key="2">
    <source>
        <dbReference type="Proteomes" id="UP001207468"/>
    </source>
</evidence>
<dbReference type="Proteomes" id="UP001207468">
    <property type="component" value="Unassembled WGS sequence"/>
</dbReference>
<reference evidence="1" key="1">
    <citation type="submission" date="2021-03" db="EMBL/GenBank/DDBJ databases">
        <title>Evolutionary priming and transition to the ectomycorrhizal habit in an iconic lineage of mushroom-forming fungi: is preadaptation a requirement?</title>
        <authorList>
            <consortium name="DOE Joint Genome Institute"/>
            <person name="Looney B.P."/>
            <person name="Miyauchi S."/>
            <person name="Morin E."/>
            <person name="Drula E."/>
            <person name="Courty P.E."/>
            <person name="Chicoki N."/>
            <person name="Fauchery L."/>
            <person name="Kohler A."/>
            <person name="Kuo A."/>
            <person name="LaButti K."/>
            <person name="Pangilinan J."/>
            <person name="Lipzen A."/>
            <person name="Riley R."/>
            <person name="Andreopoulos W."/>
            <person name="He G."/>
            <person name="Johnson J."/>
            <person name="Barry K.W."/>
            <person name="Grigoriev I.V."/>
            <person name="Nagy L."/>
            <person name="Hibbett D."/>
            <person name="Henrissat B."/>
            <person name="Matheny P.B."/>
            <person name="Labbe J."/>
            <person name="Martin A.F."/>
        </authorList>
    </citation>
    <scope>NUCLEOTIDE SEQUENCE</scope>
    <source>
        <strain evidence="1">BPL698</strain>
    </source>
</reference>
<protein>
    <submittedName>
        <fullName evidence="1">Uncharacterized protein</fullName>
    </submittedName>
</protein>
<sequence>MLVWLPFTVSIMTAIALTSGNIYCIGWSFTFSLKPRGNLLMCFITFALVSLLIVGYFVEALQMGEIRRSMWMYCQGVSHRH</sequence>
<gene>
    <name evidence="1" type="ORF">F5148DRAFT_1216586</name>
</gene>
<accession>A0ACC0U360</accession>
<keyword evidence="2" id="KW-1185">Reference proteome</keyword>
<proteinExistence type="predicted"/>
<dbReference type="EMBL" id="JAGFNK010000187">
    <property type="protein sequence ID" value="KAI9460445.1"/>
    <property type="molecule type" value="Genomic_DNA"/>
</dbReference>